<dbReference type="Pfam" id="PF13807">
    <property type="entry name" value="GNVR"/>
    <property type="match status" value="1"/>
</dbReference>
<evidence type="ECO:0000259" key="9">
    <source>
        <dbReference type="Pfam" id="PF13807"/>
    </source>
</evidence>
<feature type="domain" description="Polysaccharide chain length determinant N-terminal" evidence="8">
    <location>
        <begin position="46"/>
        <end position="149"/>
    </location>
</feature>
<dbReference type="InterPro" id="IPR003856">
    <property type="entry name" value="LPS_length_determ_N"/>
</dbReference>
<accession>A0ABV2BNS0</accession>
<feature type="transmembrane region" description="Helical" evidence="7">
    <location>
        <begin position="62"/>
        <end position="80"/>
    </location>
</feature>
<gene>
    <name evidence="10" type="ORF">ABVT43_00475</name>
</gene>
<feature type="transmembrane region" description="Helical" evidence="7">
    <location>
        <begin position="320"/>
        <end position="343"/>
    </location>
</feature>
<evidence type="ECO:0000256" key="2">
    <source>
        <dbReference type="ARBA" id="ARBA00022475"/>
    </source>
</evidence>
<name>A0ABV2BNS0_9GAMM</name>
<dbReference type="PANTHER" id="PTHR32309:SF13">
    <property type="entry name" value="FERRIC ENTEROBACTIN TRANSPORT PROTEIN FEPE"/>
    <property type="match status" value="1"/>
</dbReference>
<sequence>MSEDNTKEIERKLAELEAHNKRIESNLALLVNRPLLMDERFSNESDEIDLRELWNAIWQGKWLIVGVTFIFAITSVFYALSLPNEYKSTAILAPETQSGGAGGLSKLAGQFGGLASLAGLNLGGGGAEDKSVIAMEIIKTWGFLEKFIEDNNIQVEVFAAKGWNRSTNELIIDPEIYDVENKNWVRDFDSKKGETAEPSSWELFEEFRERISISQDKKTSLINLSVEYYSPVLAKEWTDKLVKSINEHIQKQEKEEATKSIEYLKAKIGETNIADMQAVFYQLIEEQTKTLMLTEVSDEYVFKTISYAKVAEEKSKPKRALICVLGVMLGGMLSVLIVLVRYFSNSNKIESKH</sequence>
<comment type="caution">
    <text evidence="10">The sequence shown here is derived from an EMBL/GenBank/DDBJ whole genome shotgun (WGS) entry which is preliminary data.</text>
</comment>
<protein>
    <submittedName>
        <fullName evidence="10">Wzz/FepE/Etk N-terminal domain-containing protein</fullName>
    </submittedName>
</protein>
<evidence type="ECO:0000256" key="4">
    <source>
        <dbReference type="ARBA" id="ARBA00022989"/>
    </source>
</evidence>
<evidence type="ECO:0000256" key="3">
    <source>
        <dbReference type="ARBA" id="ARBA00022692"/>
    </source>
</evidence>
<reference evidence="10 11" key="1">
    <citation type="submission" date="2024-06" db="EMBL/GenBank/DDBJ databases">
        <authorList>
            <person name="Li F."/>
        </authorList>
    </citation>
    <scope>NUCLEOTIDE SEQUENCE [LARGE SCALE GENOMIC DNA]</scope>
    <source>
        <strain evidence="10 11">GXAS 311</strain>
    </source>
</reference>
<keyword evidence="11" id="KW-1185">Reference proteome</keyword>
<feature type="coiled-coil region" evidence="6">
    <location>
        <begin position="6"/>
        <end position="33"/>
    </location>
</feature>
<evidence type="ECO:0000256" key="6">
    <source>
        <dbReference type="SAM" id="Coils"/>
    </source>
</evidence>
<keyword evidence="4 7" id="KW-1133">Transmembrane helix</keyword>
<dbReference type="PANTHER" id="PTHR32309">
    <property type="entry name" value="TYROSINE-PROTEIN KINASE"/>
    <property type="match status" value="1"/>
</dbReference>
<evidence type="ECO:0000313" key="10">
    <source>
        <dbReference type="EMBL" id="MET1253590.1"/>
    </source>
</evidence>
<dbReference type="Pfam" id="PF02706">
    <property type="entry name" value="Wzz"/>
    <property type="match status" value="1"/>
</dbReference>
<organism evidence="10 11">
    <name type="scientific">Aliikangiella maris</name>
    <dbReference type="NCBI Taxonomy" id="3162458"/>
    <lineage>
        <taxon>Bacteria</taxon>
        <taxon>Pseudomonadati</taxon>
        <taxon>Pseudomonadota</taxon>
        <taxon>Gammaproteobacteria</taxon>
        <taxon>Oceanospirillales</taxon>
        <taxon>Pleioneaceae</taxon>
        <taxon>Aliikangiella</taxon>
    </lineage>
</organism>
<keyword evidence="2" id="KW-1003">Cell membrane</keyword>
<keyword evidence="5 7" id="KW-0472">Membrane</keyword>
<evidence type="ECO:0000313" key="11">
    <source>
        <dbReference type="Proteomes" id="UP001548189"/>
    </source>
</evidence>
<evidence type="ECO:0000256" key="7">
    <source>
        <dbReference type="SAM" id="Phobius"/>
    </source>
</evidence>
<feature type="domain" description="Tyrosine-protein kinase G-rich" evidence="9">
    <location>
        <begin position="277"/>
        <end position="342"/>
    </location>
</feature>
<evidence type="ECO:0000259" key="8">
    <source>
        <dbReference type="Pfam" id="PF02706"/>
    </source>
</evidence>
<keyword evidence="3 7" id="KW-0812">Transmembrane</keyword>
<dbReference type="InterPro" id="IPR032807">
    <property type="entry name" value="GNVR"/>
</dbReference>
<proteinExistence type="predicted"/>
<dbReference type="Proteomes" id="UP001548189">
    <property type="component" value="Unassembled WGS sequence"/>
</dbReference>
<dbReference type="RefSeq" id="WP_353873131.1">
    <property type="nucleotide sequence ID" value="NZ_JBEVCJ010000001.1"/>
</dbReference>
<dbReference type="InterPro" id="IPR050445">
    <property type="entry name" value="Bact_polysacc_biosynth/exp"/>
</dbReference>
<evidence type="ECO:0000256" key="5">
    <source>
        <dbReference type="ARBA" id="ARBA00023136"/>
    </source>
</evidence>
<dbReference type="EMBL" id="JBEVCJ010000001">
    <property type="protein sequence ID" value="MET1253590.1"/>
    <property type="molecule type" value="Genomic_DNA"/>
</dbReference>
<keyword evidence="6" id="KW-0175">Coiled coil</keyword>
<comment type="subcellular location">
    <subcellularLocation>
        <location evidence="1">Cell membrane</location>
        <topology evidence="1">Multi-pass membrane protein</topology>
    </subcellularLocation>
</comment>
<evidence type="ECO:0000256" key="1">
    <source>
        <dbReference type="ARBA" id="ARBA00004651"/>
    </source>
</evidence>